<evidence type="ECO:0000256" key="1">
    <source>
        <dbReference type="ARBA" id="ARBA00004141"/>
    </source>
</evidence>
<feature type="domain" description="Rhodopsin" evidence="8">
    <location>
        <begin position="42"/>
        <end position="279"/>
    </location>
</feature>
<organism evidence="9 10">
    <name type="scientific">Aureobasidium namibiae CBS 147.97</name>
    <dbReference type="NCBI Taxonomy" id="1043004"/>
    <lineage>
        <taxon>Eukaryota</taxon>
        <taxon>Fungi</taxon>
        <taxon>Dikarya</taxon>
        <taxon>Ascomycota</taxon>
        <taxon>Pezizomycotina</taxon>
        <taxon>Dothideomycetes</taxon>
        <taxon>Dothideomycetidae</taxon>
        <taxon>Dothideales</taxon>
        <taxon>Saccotheciaceae</taxon>
        <taxon>Aureobasidium</taxon>
    </lineage>
</organism>
<dbReference type="EMBL" id="KL584702">
    <property type="protein sequence ID" value="KEQ77390.1"/>
    <property type="molecule type" value="Genomic_DNA"/>
</dbReference>
<protein>
    <recommendedName>
        <fullName evidence="8">Rhodopsin domain-containing protein</fullName>
    </recommendedName>
</protein>
<evidence type="ECO:0000313" key="9">
    <source>
        <dbReference type="EMBL" id="KEQ77390.1"/>
    </source>
</evidence>
<feature type="transmembrane region" description="Helical" evidence="7">
    <location>
        <begin position="216"/>
        <end position="236"/>
    </location>
</feature>
<evidence type="ECO:0000256" key="5">
    <source>
        <dbReference type="ARBA" id="ARBA00038359"/>
    </source>
</evidence>
<feature type="transmembrane region" description="Helical" evidence="7">
    <location>
        <begin position="182"/>
        <end position="204"/>
    </location>
</feature>
<dbReference type="HOGENOM" id="CLU_028200_3_4_1"/>
<evidence type="ECO:0000256" key="7">
    <source>
        <dbReference type="SAM" id="Phobius"/>
    </source>
</evidence>
<feature type="compositionally biased region" description="Low complexity" evidence="6">
    <location>
        <begin position="315"/>
        <end position="325"/>
    </location>
</feature>
<evidence type="ECO:0000256" key="4">
    <source>
        <dbReference type="ARBA" id="ARBA00023136"/>
    </source>
</evidence>
<dbReference type="InterPro" id="IPR049326">
    <property type="entry name" value="Rhodopsin_dom_fungi"/>
</dbReference>
<evidence type="ECO:0000313" key="10">
    <source>
        <dbReference type="Proteomes" id="UP000027730"/>
    </source>
</evidence>
<name>A0A074WW01_9PEZI</name>
<keyword evidence="2 7" id="KW-0812">Transmembrane</keyword>
<gene>
    <name evidence="9" type="ORF">M436DRAFT_77275</name>
</gene>
<feature type="transmembrane region" description="Helical" evidence="7">
    <location>
        <begin position="25"/>
        <end position="46"/>
    </location>
</feature>
<comment type="similarity">
    <text evidence="5">Belongs to the SAT4 family.</text>
</comment>
<dbReference type="GeneID" id="25416005"/>
<dbReference type="GO" id="GO:0016020">
    <property type="term" value="C:membrane"/>
    <property type="evidence" value="ECO:0007669"/>
    <property type="project" value="UniProtKB-SubCell"/>
</dbReference>
<dbReference type="InterPro" id="IPR052337">
    <property type="entry name" value="SAT4-like"/>
</dbReference>
<sequence length="359" mass="40176">MVLYEDEYGNTVSIGALKGASSGDVYRFCIPMMVLTTLSVALRVYVRGYMTKIFGLEDWLIIPAYILFMALCSCAILTAVWITREDVVERFPRVIKLITGNTVIYIADQIFIKMSVAAYFYRICERWQRYVVVVTVTIFTAYNFAFMFISLFQCGVPTIPNLLRPNFDGHCIDWNSIVKPLLVVGVSLNAVCDWVFVLACLPVLTKLRRMPTGEMVCVCFLIFLATGASVLSLVRLRFLPGTGSEVLLLSQNRQFAVLSFTEAGTSIVTICMATLHPLFLACVRRRGTSRYPPNSSPRNPNSSEPCPSEKRTAPSSTEEMSTEHSSLGRIGILPTIYDTEMGTMAERNSPRLGYTTDWT</sequence>
<feature type="transmembrane region" description="Helical" evidence="7">
    <location>
        <begin position="256"/>
        <end position="280"/>
    </location>
</feature>
<keyword evidence="3 7" id="KW-1133">Transmembrane helix</keyword>
<dbReference type="PANTHER" id="PTHR33048:SF47">
    <property type="entry name" value="INTEGRAL MEMBRANE PROTEIN-RELATED"/>
    <property type="match status" value="1"/>
</dbReference>
<feature type="transmembrane region" description="Helical" evidence="7">
    <location>
        <begin position="130"/>
        <end position="152"/>
    </location>
</feature>
<dbReference type="AlphaFoldDB" id="A0A074WW01"/>
<feature type="compositionally biased region" description="Low complexity" evidence="6">
    <location>
        <begin position="290"/>
        <end position="306"/>
    </location>
</feature>
<dbReference type="STRING" id="1043004.A0A074WW01"/>
<dbReference type="PANTHER" id="PTHR33048">
    <property type="entry name" value="PTH11-LIKE INTEGRAL MEMBRANE PROTEIN (AFU_ORTHOLOGUE AFUA_5G11245)"/>
    <property type="match status" value="1"/>
</dbReference>
<keyword evidence="10" id="KW-1185">Reference proteome</keyword>
<dbReference type="OrthoDB" id="3897607at2759"/>
<feature type="transmembrane region" description="Helical" evidence="7">
    <location>
        <begin position="58"/>
        <end position="82"/>
    </location>
</feature>
<dbReference type="RefSeq" id="XP_013432331.1">
    <property type="nucleotide sequence ID" value="XM_013576877.1"/>
</dbReference>
<reference evidence="9 10" key="1">
    <citation type="journal article" date="2014" name="BMC Genomics">
        <title>Genome sequencing of four Aureobasidium pullulans varieties: biotechnological potential, stress tolerance, and description of new species.</title>
        <authorList>
            <person name="Gostin Ar C."/>
            <person name="Ohm R.A."/>
            <person name="Kogej T."/>
            <person name="Sonjak S."/>
            <person name="Turk M."/>
            <person name="Zajc J."/>
            <person name="Zalar P."/>
            <person name="Grube M."/>
            <person name="Sun H."/>
            <person name="Han J."/>
            <person name="Sharma A."/>
            <person name="Chiniquy J."/>
            <person name="Ngan C.Y."/>
            <person name="Lipzen A."/>
            <person name="Barry K."/>
            <person name="Grigoriev I.V."/>
            <person name="Gunde-Cimerman N."/>
        </authorList>
    </citation>
    <scope>NUCLEOTIDE SEQUENCE [LARGE SCALE GENOMIC DNA]</scope>
    <source>
        <strain evidence="9 10">CBS 147.97</strain>
    </source>
</reference>
<dbReference type="Pfam" id="PF20684">
    <property type="entry name" value="Fung_rhodopsin"/>
    <property type="match status" value="1"/>
</dbReference>
<evidence type="ECO:0000256" key="3">
    <source>
        <dbReference type="ARBA" id="ARBA00022989"/>
    </source>
</evidence>
<feature type="transmembrane region" description="Helical" evidence="7">
    <location>
        <begin position="102"/>
        <end position="121"/>
    </location>
</feature>
<dbReference type="Proteomes" id="UP000027730">
    <property type="component" value="Unassembled WGS sequence"/>
</dbReference>
<proteinExistence type="inferred from homology"/>
<feature type="region of interest" description="Disordered" evidence="6">
    <location>
        <begin position="290"/>
        <end position="326"/>
    </location>
</feature>
<comment type="subcellular location">
    <subcellularLocation>
        <location evidence="1">Membrane</location>
        <topology evidence="1">Multi-pass membrane protein</topology>
    </subcellularLocation>
</comment>
<evidence type="ECO:0000256" key="6">
    <source>
        <dbReference type="SAM" id="MobiDB-lite"/>
    </source>
</evidence>
<evidence type="ECO:0000259" key="8">
    <source>
        <dbReference type="Pfam" id="PF20684"/>
    </source>
</evidence>
<accession>A0A074WW01</accession>
<keyword evidence="4 7" id="KW-0472">Membrane</keyword>
<evidence type="ECO:0000256" key="2">
    <source>
        <dbReference type="ARBA" id="ARBA00022692"/>
    </source>
</evidence>